<dbReference type="EMBL" id="JBHLVO010000016">
    <property type="protein sequence ID" value="MFC0273140.1"/>
    <property type="molecule type" value="Genomic_DNA"/>
</dbReference>
<comment type="caution">
    <text evidence="1">The sequence shown here is derived from an EMBL/GenBank/DDBJ whole genome shotgun (WGS) entry which is preliminary data.</text>
</comment>
<dbReference type="Proteomes" id="UP001589854">
    <property type="component" value="Unassembled WGS sequence"/>
</dbReference>
<proteinExistence type="predicted"/>
<dbReference type="RefSeq" id="WP_378936148.1">
    <property type="nucleotide sequence ID" value="NZ_JBHLVO010000016.1"/>
</dbReference>
<name>A0ABV6GHH6_9BACI</name>
<gene>
    <name evidence="1" type="ORF">ACFFIX_17115</name>
</gene>
<keyword evidence="2" id="KW-1185">Reference proteome</keyword>
<sequence>MKIGVLGIDSIVSFQTIYVSLSQHVLRNGWEMEGLGWNAKNGVNHVSFNDTTILNLKNELRSMLRPVSEEVFNLKI</sequence>
<reference evidence="1 2" key="1">
    <citation type="submission" date="2024-09" db="EMBL/GenBank/DDBJ databases">
        <authorList>
            <person name="Sun Q."/>
            <person name="Mori K."/>
        </authorList>
    </citation>
    <scope>NUCLEOTIDE SEQUENCE [LARGE SCALE GENOMIC DNA]</scope>
    <source>
        <strain evidence="1 2">CCM 7228</strain>
    </source>
</reference>
<accession>A0ABV6GHH6</accession>
<evidence type="ECO:0000313" key="1">
    <source>
        <dbReference type="EMBL" id="MFC0273140.1"/>
    </source>
</evidence>
<evidence type="ECO:0000313" key="2">
    <source>
        <dbReference type="Proteomes" id="UP001589854"/>
    </source>
</evidence>
<protein>
    <submittedName>
        <fullName evidence="1">Uncharacterized protein</fullName>
    </submittedName>
</protein>
<organism evidence="1 2">
    <name type="scientific">Metabacillus herbersteinensis</name>
    <dbReference type="NCBI Taxonomy" id="283816"/>
    <lineage>
        <taxon>Bacteria</taxon>
        <taxon>Bacillati</taxon>
        <taxon>Bacillota</taxon>
        <taxon>Bacilli</taxon>
        <taxon>Bacillales</taxon>
        <taxon>Bacillaceae</taxon>
        <taxon>Metabacillus</taxon>
    </lineage>
</organism>